<comment type="caution">
    <text evidence="2">The sequence shown here is derived from an EMBL/GenBank/DDBJ whole genome shotgun (WGS) entry which is preliminary data.</text>
</comment>
<proteinExistence type="predicted"/>
<organism evidence="2 3">
    <name type="scientific">Sphingobium cupriresistens LL01</name>
    <dbReference type="NCBI Taxonomy" id="1420583"/>
    <lineage>
        <taxon>Bacteria</taxon>
        <taxon>Pseudomonadati</taxon>
        <taxon>Pseudomonadota</taxon>
        <taxon>Alphaproteobacteria</taxon>
        <taxon>Sphingomonadales</taxon>
        <taxon>Sphingomonadaceae</taxon>
        <taxon>Sphingobium</taxon>
    </lineage>
</organism>
<dbReference type="Proteomes" id="UP000052232">
    <property type="component" value="Unassembled WGS sequence"/>
</dbReference>
<dbReference type="EMBL" id="JACT01000004">
    <property type="protein sequence ID" value="KMS54188.1"/>
    <property type="molecule type" value="Genomic_DNA"/>
</dbReference>
<dbReference type="PATRIC" id="fig|1420583.3.peg.3449"/>
<keyword evidence="3" id="KW-1185">Reference proteome</keyword>
<evidence type="ECO:0000313" key="2">
    <source>
        <dbReference type="EMBL" id="KMS54188.1"/>
    </source>
</evidence>
<feature type="region of interest" description="Disordered" evidence="1">
    <location>
        <begin position="1"/>
        <end position="30"/>
    </location>
</feature>
<evidence type="ECO:0000256" key="1">
    <source>
        <dbReference type="SAM" id="MobiDB-lite"/>
    </source>
</evidence>
<sequence length="30" mass="3411">MEGHGRTSGTARRELRWKGDFPPLRPAIMS</sequence>
<protein>
    <submittedName>
        <fullName evidence="2">Uncharacterized protein</fullName>
    </submittedName>
</protein>
<reference evidence="2 3" key="1">
    <citation type="journal article" date="2015" name="G3 (Bethesda)">
        <title>Insights into Ongoing Evolution of the Hexachlorocyclohexane Catabolic Pathway from Comparative Genomics of Ten Sphingomonadaceae Strains.</title>
        <authorList>
            <person name="Pearce S.L."/>
            <person name="Oakeshott J.G."/>
            <person name="Pandey G."/>
        </authorList>
    </citation>
    <scope>NUCLEOTIDE SEQUENCE [LARGE SCALE GENOMIC DNA]</scope>
    <source>
        <strain evidence="2 3">LL01</strain>
    </source>
</reference>
<feature type="compositionally biased region" description="Basic and acidic residues" evidence="1">
    <location>
        <begin position="1"/>
        <end position="19"/>
    </location>
</feature>
<gene>
    <name evidence="2" type="ORF">V473_18190</name>
</gene>
<evidence type="ECO:0000313" key="3">
    <source>
        <dbReference type="Proteomes" id="UP000052232"/>
    </source>
</evidence>
<name>A0A0J7XT34_9SPHN</name>
<dbReference type="AlphaFoldDB" id="A0A0J7XT34"/>
<accession>A0A0J7XT34</accession>
<dbReference type="STRING" id="1420583.V473_18190"/>